<dbReference type="EMBL" id="JAVLSF010000554">
    <property type="protein sequence ID" value="MDR9778185.1"/>
    <property type="molecule type" value="Genomic_DNA"/>
</dbReference>
<feature type="non-terminal residue" evidence="2">
    <location>
        <position position="1"/>
    </location>
</feature>
<keyword evidence="1" id="KW-0704">Schiff base</keyword>
<evidence type="ECO:0000313" key="3">
    <source>
        <dbReference type="Proteomes" id="UP001268610"/>
    </source>
</evidence>
<dbReference type="RefSeq" id="WP_310866299.1">
    <property type="nucleotide sequence ID" value="NZ_JAVLSF010000554.1"/>
</dbReference>
<protein>
    <submittedName>
        <fullName evidence="2">Transaldolase family protein</fullName>
    </submittedName>
</protein>
<accession>A0AAJ2LN18</accession>
<dbReference type="PANTHER" id="PTHR10683">
    <property type="entry name" value="TRANSALDOLASE"/>
    <property type="match status" value="1"/>
</dbReference>
<dbReference type="InterPro" id="IPR013785">
    <property type="entry name" value="Aldolase_TIM"/>
</dbReference>
<gene>
    <name evidence="2" type="ORF">RJJ65_37240</name>
</gene>
<dbReference type="PANTHER" id="PTHR10683:SF18">
    <property type="entry name" value="TRANSALDOLASE"/>
    <property type="match status" value="1"/>
</dbReference>
<name>A0AAJ2LN18_9HYPH</name>
<proteinExistence type="predicted"/>
<organism evidence="2 3">
    <name type="scientific">Rhizobium hidalgonense</name>
    <dbReference type="NCBI Taxonomy" id="1538159"/>
    <lineage>
        <taxon>Bacteria</taxon>
        <taxon>Pseudomonadati</taxon>
        <taxon>Pseudomonadota</taxon>
        <taxon>Alphaproteobacteria</taxon>
        <taxon>Hyphomicrobiales</taxon>
        <taxon>Rhizobiaceae</taxon>
        <taxon>Rhizobium/Agrobacterium group</taxon>
        <taxon>Rhizobium</taxon>
    </lineage>
</organism>
<dbReference type="Pfam" id="PF00923">
    <property type="entry name" value="TAL_FSA"/>
    <property type="match status" value="1"/>
</dbReference>
<evidence type="ECO:0000313" key="2">
    <source>
        <dbReference type="EMBL" id="MDR9778185.1"/>
    </source>
</evidence>
<dbReference type="Gene3D" id="3.20.20.70">
    <property type="entry name" value="Aldolase class I"/>
    <property type="match status" value="1"/>
</dbReference>
<evidence type="ECO:0000256" key="1">
    <source>
        <dbReference type="ARBA" id="ARBA00023270"/>
    </source>
</evidence>
<dbReference type="AlphaFoldDB" id="A0AAJ2LN18"/>
<dbReference type="SUPFAM" id="SSF51569">
    <property type="entry name" value="Aldolase"/>
    <property type="match status" value="1"/>
</dbReference>
<dbReference type="GO" id="GO:0004801">
    <property type="term" value="F:transaldolase activity"/>
    <property type="evidence" value="ECO:0007669"/>
    <property type="project" value="TreeGrafter"/>
</dbReference>
<dbReference type="GO" id="GO:0005975">
    <property type="term" value="P:carbohydrate metabolic process"/>
    <property type="evidence" value="ECO:0007669"/>
    <property type="project" value="InterPro"/>
</dbReference>
<comment type="caution">
    <text evidence="2">The sequence shown here is derived from an EMBL/GenBank/DDBJ whole genome shotgun (WGS) entry which is preliminary data.</text>
</comment>
<reference evidence="2" key="1">
    <citation type="submission" date="2023-04" db="EMBL/GenBank/DDBJ databases">
        <title>Genomic characterization of faba bean (Vicia faba) microsymbionts in Mexican soils.</title>
        <authorList>
            <person name="Rivera Orduna F.N."/>
            <person name="Guevara-Luna J."/>
            <person name="Yan J."/>
            <person name="Arroyo-Herrera I."/>
            <person name="Li Y."/>
            <person name="Vasquez-Murrieta M.S."/>
            <person name="Wang E.T."/>
        </authorList>
    </citation>
    <scope>NUCLEOTIDE SEQUENCE</scope>
    <source>
        <strain evidence="2">CH26</strain>
    </source>
</reference>
<dbReference type="Proteomes" id="UP001268610">
    <property type="component" value="Unassembled WGS sequence"/>
</dbReference>
<feature type="non-terminal residue" evidence="2">
    <location>
        <position position="160"/>
    </location>
</feature>
<sequence>QAAACADANVTLISPFVGRILDWYKAFEKKDSYAIEQDPGVVSVKQIYNYYKQHGISTQVMGASFRSTEQVLALAGCDLLTIAPALLDQLKSSTVKVSPQLSKQLAQSADVMPKLTLDAQRFDAMMNNDQMAFELLQSGVDGFIKAREQLSQRLRKSFGI</sequence>
<dbReference type="InterPro" id="IPR001585">
    <property type="entry name" value="TAL/FSA"/>
</dbReference>